<dbReference type="Pfam" id="PF16586">
    <property type="entry name" value="DUF5060"/>
    <property type="match status" value="1"/>
</dbReference>
<protein>
    <recommendedName>
        <fullName evidence="1">DUF5060 domain-containing protein</fullName>
    </recommendedName>
</protein>
<dbReference type="AlphaFoldDB" id="A0A8S2RY98"/>
<name>A0A8S2RY98_9BILA</name>
<dbReference type="EMBL" id="CAJOBJ010017156">
    <property type="protein sequence ID" value="CAF4191128.1"/>
    <property type="molecule type" value="Genomic_DNA"/>
</dbReference>
<proteinExistence type="predicted"/>
<accession>A0A8S2RY98</accession>
<feature type="non-terminal residue" evidence="2">
    <location>
        <position position="20"/>
    </location>
</feature>
<evidence type="ECO:0000313" key="2">
    <source>
        <dbReference type="EMBL" id="CAF4191128.1"/>
    </source>
</evidence>
<organism evidence="2 3">
    <name type="scientific">Rotaria magnacalcarata</name>
    <dbReference type="NCBI Taxonomy" id="392030"/>
    <lineage>
        <taxon>Eukaryota</taxon>
        <taxon>Metazoa</taxon>
        <taxon>Spiralia</taxon>
        <taxon>Gnathifera</taxon>
        <taxon>Rotifera</taxon>
        <taxon>Eurotatoria</taxon>
        <taxon>Bdelloidea</taxon>
        <taxon>Philodinida</taxon>
        <taxon>Philodinidae</taxon>
        <taxon>Rotaria</taxon>
    </lineage>
</organism>
<comment type="caution">
    <text evidence="2">The sequence shown here is derived from an EMBL/GenBank/DDBJ whole genome shotgun (WGS) entry which is preliminary data.</text>
</comment>
<dbReference type="InterPro" id="IPR013783">
    <property type="entry name" value="Ig-like_fold"/>
</dbReference>
<feature type="domain" description="DUF5060" evidence="1">
    <location>
        <begin position="1"/>
        <end position="18"/>
    </location>
</feature>
<dbReference type="Gene3D" id="2.60.40.10">
    <property type="entry name" value="Immunoglobulins"/>
    <property type="match status" value="1"/>
</dbReference>
<evidence type="ECO:0000313" key="3">
    <source>
        <dbReference type="Proteomes" id="UP000681720"/>
    </source>
</evidence>
<evidence type="ECO:0000259" key="1">
    <source>
        <dbReference type="Pfam" id="PF16586"/>
    </source>
</evidence>
<sequence>MPGFWDGGQTWKIRFAPIVD</sequence>
<reference evidence="2" key="1">
    <citation type="submission" date="2021-02" db="EMBL/GenBank/DDBJ databases">
        <authorList>
            <person name="Nowell W R."/>
        </authorList>
    </citation>
    <scope>NUCLEOTIDE SEQUENCE</scope>
</reference>
<dbReference type="InterPro" id="IPR032260">
    <property type="entry name" value="DUF5060"/>
</dbReference>
<dbReference type="Proteomes" id="UP000681720">
    <property type="component" value="Unassembled WGS sequence"/>
</dbReference>
<gene>
    <name evidence="2" type="ORF">GIL414_LOCUS21215</name>
</gene>